<dbReference type="EMBL" id="JAEOAQ010000005">
    <property type="protein sequence ID" value="KAG5418448.1"/>
    <property type="molecule type" value="Genomic_DNA"/>
</dbReference>
<gene>
    <name evidence="1" type="ORF">I9W82_003976</name>
</gene>
<accession>A0A8H8D9Q8</accession>
<dbReference type="AlphaFoldDB" id="A0A8H8D9Q8"/>
<dbReference type="OrthoDB" id="4076200at2759"/>
<sequence length="206" mass="23234">MSSLEEVHNKISDLEVIVEKQSKVIATTGQKLLEIQIKDVKSRMTDLKGVGNSQSLEAGDFIGNDDIVQLVTELQSQLDSLEDRASRRTYNSTLTKDEQKLAPITNKDGDVADFTVPTTLKEFKNMPKAKVLELGVFYEIILPNEEEINQVLEKDSGNSKNDLIDIAKNKDISKLEEQFDDQQVDEVYDELARCFGITHRRASDGW</sequence>
<reference evidence="1 2" key="1">
    <citation type="submission" date="2020-12" db="EMBL/GenBank/DDBJ databases">
        <title>Effect of drift, selection, and recombination on the evolution of hybrid genomes in Candida yeast pathogens.</title>
        <authorList>
            <person name="Mixao V."/>
            <person name="Ksiezopolska E."/>
            <person name="Saus E."/>
            <person name="Boekhout T."/>
            <person name="Gacser A."/>
            <person name="Gabaldon T."/>
        </authorList>
    </citation>
    <scope>NUCLEOTIDE SEQUENCE [LARGE SCALE GENOMIC DNA]</scope>
    <source>
        <strain evidence="1 2">BP57</strain>
    </source>
</reference>
<dbReference type="Pfam" id="PF07957">
    <property type="entry name" value="DUF3294"/>
    <property type="match status" value="1"/>
</dbReference>
<protein>
    <submittedName>
        <fullName evidence="1">MRP8</fullName>
    </submittedName>
</protein>
<organism evidence="1 2">
    <name type="scientific">Candida metapsilosis</name>
    <dbReference type="NCBI Taxonomy" id="273372"/>
    <lineage>
        <taxon>Eukaryota</taxon>
        <taxon>Fungi</taxon>
        <taxon>Dikarya</taxon>
        <taxon>Ascomycota</taxon>
        <taxon>Saccharomycotina</taxon>
        <taxon>Pichiomycetes</taxon>
        <taxon>Debaryomycetaceae</taxon>
        <taxon>Candida/Lodderomyces clade</taxon>
        <taxon>Candida</taxon>
    </lineage>
</organism>
<dbReference type="GeneID" id="93652605"/>
<name>A0A8H8D9Q8_9ASCO</name>
<dbReference type="InterPro" id="IPR012917">
    <property type="entry name" value="DUF3294"/>
</dbReference>
<evidence type="ECO:0000313" key="1">
    <source>
        <dbReference type="EMBL" id="KAG5418448.1"/>
    </source>
</evidence>
<dbReference type="Proteomes" id="UP000669133">
    <property type="component" value="Unassembled WGS sequence"/>
</dbReference>
<comment type="caution">
    <text evidence="1">The sequence shown here is derived from an EMBL/GenBank/DDBJ whole genome shotgun (WGS) entry which is preliminary data.</text>
</comment>
<proteinExistence type="predicted"/>
<keyword evidence="2" id="KW-1185">Reference proteome</keyword>
<dbReference type="RefSeq" id="XP_067547564.1">
    <property type="nucleotide sequence ID" value="XM_067692998.1"/>
</dbReference>
<evidence type="ECO:0000313" key="2">
    <source>
        <dbReference type="Proteomes" id="UP000669133"/>
    </source>
</evidence>